<dbReference type="AlphaFoldDB" id="W4QZP6"/>
<dbReference type="EMBL" id="BAUV01000069">
    <property type="protein sequence ID" value="GAE37377.1"/>
    <property type="molecule type" value="Genomic_DNA"/>
</dbReference>
<dbReference type="PANTHER" id="PTHR36512">
    <property type="entry name" value="D-AMINOPEPTIDASE"/>
    <property type="match status" value="1"/>
</dbReference>
<proteinExistence type="inferred from homology"/>
<reference evidence="2 3" key="1">
    <citation type="journal article" date="2014" name="Genome Announc.">
        <title>Draft Genome Sequences of Three Alkaliphilic Bacillus Strains, Bacillus wakoensis JCM 9140T, Bacillus akibai JCM 9157T, and Bacillus hemicellulosilyticus JCM 9152T.</title>
        <authorList>
            <person name="Yuki M."/>
            <person name="Oshima K."/>
            <person name="Suda W."/>
            <person name="Oshida Y."/>
            <person name="Kitamura K."/>
            <person name="Iida T."/>
            <person name="Hattori M."/>
            <person name="Ohkuma M."/>
        </authorList>
    </citation>
    <scope>NUCLEOTIDE SEQUENCE [LARGE SCALE GENOMIC DNA]</scope>
    <source>
        <strain evidence="2 3">JCM 9157</strain>
    </source>
</reference>
<dbReference type="eggNOG" id="COG3191">
    <property type="taxonomic scope" value="Bacteria"/>
</dbReference>
<evidence type="ECO:0000313" key="2">
    <source>
        <dbReference type="EMBL" id="GAE37377.1"/>
    </source>
</evidence>
<dbReference type="PANTHER" id="PTHR36512:SF3">
    <property type="entry name" value="BLR5678 PROTEIN"/>
    <property type="match status" value="1"/>
</dbReference>
<dbReference type="InterPro" id="IPR005321">
    <property type="entry name" value="Peptidase_S58_DmpA"/>
</dbReference>
<evidence type="ECO:0000313" key="3">
    <source>
        <dbReference type="Proteomes" id="UP000018896"/>
    </source>
</evidence>
<keyword evidence="2" id="KW-0645">Protease</keyword>
<dbReference type="Gene3D" id="3.60.70.12">
    <property type="entry name" value="L-amino peptidase D-ALA esterase/amidase"/>
    <property type="match status" value="1"/>
</dbReference>
<comment type="similarity">
    <text evidence="1">Belongs to the peptidase S58 family.</text>
</comment>
<dbReference type="Proteomes" id="UP000018896">
    <property type="component" value="Unassembled WGS sequence"/>
</dbReference>
<dbReference type="STRING" id="1236973.JCM9157_4652"/>
<dbReference type="GO" id="GO:0004177">
    <property type="term" value="F:aminopeptidase activity"/>
    <property type="evidence" value="ECO:0007669"/>
    <property type="project" value="UniProtKB-KW"/>
</dbReference>
<dbReference type="Pfam" id="PF03576">
    <property type="entry name" value="Peptidase_S58"/>
    <property type="match status" value="1"/>
</dbReference>
<sequence length="159" mass="17634">MIVDGHHYTLGALVVSNFGTKDDLPSRFNNSIAIEEELEDMPDGSIMIVLATDAPLSERQLHRLAKRASFGLARTGSYAAHGSGDIVIAFSTAHKISHYPTGITNSFSFIVEDGPLISNFFQMAVEVVEESIWNSLCTATTTIGQNQHIRYEFDYNFFR</sequence>
<evidence type="ECO:0000256" key="1">
    <source>
        <dbReference type="ARBA" id="ARBA00007068"/>
    </source>
</evidence>
<protein>
    <submittedName>
        <fullName evidence="2">D-aminopeptidase</fullName>
    </submittedName>
</protein>
<keyword evidence="2" id="KW-0031">Aminopeptidase</keyword>
<gene>
    <name evidence="2" type="ORF">JCM9157_4652</name>
</gene>
<name>W4QZP6_HALA3</name>
<organism evidence="2 3">
    <name type="scientific">Halalkalibacter akibai (strain ATCC 43226 / DSM 21942 / CIP 109018 / JCM 9157 / 1139)</name>
    <name type="common">Bacillus akibai</name>
    <dbReference type="NCBI Taxonomy" id="1236973"/>
    <lineage>
        <taxon>Bacteria</taxon>
        <taxon>Bacillati</taxon>
        <taxon>Bacillota</taxon>
        <taxon>Bacilli</taxon>
        <taxon>Bacillales</taxon>
        <taxon>Bacillaceae</taxon>
        <taxon>Halalkalibacter</taxon>
    </lineage>
</organism>
<dbReference type="InterPro" id="IPR016117">
    <property type="entry name" value="ArgJ-like_dom_sf"/>
</dbReference>
<keyword evidence="2" id="KW-0378">Hydrolase</keyword>
<dbReference type="SUPFAM" id="SSF56266">
    <property type="entry name" value="DmpA/ArgJ-like"/>
    <property type="match status" value="1"/>
</dbReference>
<accession>W4QZP6</accession>
<keyword evidence="3" id="KW-1185">Reference proteome</keyword>
<comment type="caution">
    <text evidence="2">The sequence shown here is derived from an EMBL/GenBank/DDBJ whole genome shotgun (WGS) entry which is preliminary data.</text>
</comment>